<dbReference type="AlphaFoldDB" id="A0A1J1IAI7"/>
<sequence>MFNYETYFLMSLNKARQLSYDKRLLLSNFSAIVNFLEGHPFVHLLVIKILSKAYGILFSYASTSATQKSIQRQFL</sequence>
<evidence type="ECO:0000313" key="2">
    <source>
        <dbReference type="Proteomes" id="UP000183832"/>
    </source>
</evidence>
<dbReference type="EMBL" id="CVRI01000047">
    <property type="protein sequence ID" value="CRK97272.1"/>
    <property type="molecule type" value="Genomic_DNA"/>
</dbReference>
<accession>A0A1J1IAI7</accession>
<gene>
    <name evidence="1" type="ORF">CLUMA_CG010668</name>
</gene>
<proteinExistence type="predicted"/>
<dbReference type="Proteomes" id="UP000183832">
    <property type="component" value="Unassembled WGS sequence"/>
</dbReference>
<name>A0A1J1IAI7_9DIPT</name>
<organism evidence="1 2">
    <name type="scientific">Clunio marinus</name>
    <dbReference type="NCBI Taxonomy" id="568069"/>
    <lineage>
        <taxon>Eukaryota</taxon>
        <taxon>Metazoa</taxon>
        <taxon>Ecdysozoa</taxon>
        <taxon>Arthropoda</taxon>
        <taxon>Hexapoda</taxon>
        <taxon>Insecta</taxon>
        <taxon>Pterygota</taxon>
        <taxon>Neoptera</taxon>
        <taxon>Endopterygota</taxon>
        <taxon>Diptera</taxon>
        <taxon>Nematocera</taxon>
        <taxon>Chironomoidea</taxon>
        <taxon>Chironomidae</taxon>
        <taxon>Clunio</taxon>
    </lineage>
</organism>
<reference evidence="1 2" key="1">
    <citation type="submission" date="2015-04" db="EMBL/GenBank/DDBJ databases">
        <authorList>
            <person name="Syromyatnikov M.Y."/>
            <person name="Popov V.N."/>
        </authorList>
    </citation>
    <scope>NUCLEOTIDE SEQUENCE [LARGE SCALE GENOMIC DNA]</scope>
</reference>
<keyword evidence="2" id="KW-1185">Reference proteome</keyword>
<protein>
    <submittedName>
        <fullName evidence="1">CLUMA_CG010668, isoform A</fullName>
    </submittedName>
</protein>
<evidence type="ECO:0000313" key="1">
    <source>
        <dbReference type="EMBL" id="CRK97272.1"/>
    </source>
</evidence>